<evidence type="ECO:0000256" key="1">
    <source>
        <dbReference type="SAM" id="Phobius"/>
    </source>
</evidence>
<gene>
    <name evidence="2" type="primary">Necator_chrIII.g9295</name>
    <name evidence="2" type="ORF">RB195_008530</name>
</gene>
<keyword evidence="1" id="KW-1133">Transmembrane helix</keyword>
<evidence type="ECO:0000313" key="3">
    <source>
        <dbReference type="Proteomes" id="UP001303046"/>
    </source>
</evidence>
<sequence length="78" mass="9035">MNRNSNNPDPGLRGLKPPSFLSTRLVHPCRKHISPSRWQLSSKAVRRILRSTLLVHLSLILHTFLLQVFPYIHRSSKI</sequence>
<comment type="caution">
    <text evidence="2">The sequence shown here is derived from an EMBL/GenBank/DDBJ whole genome shotgun (WGS) entry which is preliminary data.</text>
</comment>
<keyword evidence="1" id="KW-0812">Transmembrane</keyword>
<organism evidence="2 3">
    <name type="scientific">Necator americanus</name>
    <name type="common">Human hookworm</name>
    <dbReference type="NCBI Taxonomy" id="51031"/>
    <lineage>
        <taxon>Eukaryota</taxon>
        <taxon>Metazoa</taxon>
        <taxon>Ecdysozoa</taxon>
        <taxon>Nematoda</taxon>
        <taxon>Chromadorea</taxon>
        <taxon>Rhabditida</taxon>
        <taxon>Rhabditina</taxon>
        <taxon>Rhabditomorpha</taxon>
        <taxon>Strongyloidea</taxon>
        <taxon>Ancylostomatidae</taxon>
        <taxon>Bunostominae</taxon>
        <taxon>Necator</taxon>
    </lineage>
</organism>
<keyword evidence="3" id="KW-1185">Reference proteome</keyword>
<accession>A0ABR1CP59</accession>
<reference evidence="2 3" key="1">
    <citation type="submission" date="2023-08" db="EMBL/GenBank/DDBJ databases">
        <title>A Necator americanus chromosomal reference genome.</title>
        <authorList>
            <person name="Ilik V."/>
            <person name="Petrzelkova K.J."/>
            <person name="Pardy F."/>
            <person name="Fuh T."/>
            <person name="Niatou-Singa F.S."/>
            <person name="Gouil Q."/>
            <person name="Baker L."/>
            <person name="Ritchie M.E."/>
            <person name="Jex A.R."/>
            <person name="Gazzola D."/>
            <person name="Li H."/>
            <person name="Toshio Fujiwara R."/>
            <person name="Zhan B."/>
            <person name="Aroian R.V."/>
            <person name="Pafco B."/>
            <person name="Schwarz E.M."/>
        </authorList>
    </citation>
    <scope>NUCLEOTIDE SEQUENCE [LARGE SCALE GENOMIC DNA]</scope>
    <source>
        <strain evidence="2 3">Aroian</strain>
        <tissue evidence="2">Whole animal</tissue>
    </source>
</reference>
<evidence type="ECO:0000313" key="2">
    <source>
        <dbReference type="EMBL" id="KAK6740114.1"/>
    </source>
</evidence>
<keyword evidence="1" id="KW-0472">Membrane</keyword>
<name>A0ABR1CP59_NECAM</name>
<protein>
    <submittedName>
        <fullName evidence="2">Uncharacterized protein</fullName>
    </submittedName>
</protein>
<dbReference type="EMBL" id="JAVFWL010000003">
    <property type="protein sequence ID" value="KAK6740114.1"/>
    <property type="molecule type" value="Genomic_DNA"/>
</dbReference>
<proteinExistence type="predicted"/>
<feature type="transmembrane region" description="Helical" evidence="1">
    <location>
        <begin position="53"/>
        <end position="72"/>
    </location>
</feature>
<dbReference type="Proteomes" id="UP001303046">
    <property type="component" value="Unassembled WGS sequence"/>
</dbReference>